<keyword evidence="18" id="KW-1185">Reference proteome</keyword>
<keyword evidence="5" id="KW-0808">Transferase</keyword>
<feature type="transmembrane region" description="Helical" evidence="15">
    <location>
        <begin position="243"/>
        <end position="265"/>
    </location>
</feature>
<comment type="catalytic activity">
    <reaction evidence="10">
        <text>sn-glycerol 3-phosphate + an acyl-CoA = a 1-acyl-sn-glycero-3-phosphate + CoA</text>
        <dbReference type="Rhea" id="RHEA:15325"/>
        <dbReference type="ChEBI" id="CHEBI:57287"/>
        <dbReference type="ChEBI" id="CHEBI:57597"/>
        <dbReference type="ChEBI" id="CHEBI:57970"/>
        <dbReference type="ChEBI" id="CHEBI:58342"/>
        <dbReference type="EC" id="2.3.1.15"/>
    </reaction>
</comment>
<dbReference type="Proteomes" id="UP001408789">
    <property type="component" value="Unassembled WGS sequence"/>
</dbReference>
<comment type="pathway">
    <text evidence="2">Lipid metabolism; glycerolipid metabolism.</text>
</comment>
<evidence type="ECO:0000313" key="17">
    <source>
        <dbReference type="EMBL" id="KAK9063422.1"/>
    </source>
</evidence>
<evidence type="ECO:0000256" key="2">
    <source>
        <dbReference type="ARBA" id="ARBA00005175"/>
    </source>
</evidence>
<dbReference type="SMART" id="SM00563">
    <property type="entry name" value="PlsC"/>
    <property type="match status" value="1"/>
</dbReference>
<organism evidence="17 18">
    <name type="scientific">Deinandra increscens subsp. villosa</name>
    <dbReference type="NCBI Taxonomy" id="3103831"/>
    <lineage>
        <taxon>Eukaryota</taxon>
        <taxon>Viridiplantae</taxon>
        <taxon>Streptophyta</taxon>
        <taxon>Embryophyta</taxon>
        <taxon>Tracheophyta</taxon>
        <taxon>Spermatophyta</taxon>
        <taxon>Magnoliopsida</taxon>
        <taxon>eudicotyledons</taxon>
        <taxon>Gunneridae</taxon>
        <taxon>Pentapetalae</taxon>
        <taxon>asterids</taxon>
        <taxon>campanulids</taxon>
        <taxon>Asterales</taxon>
        <taxon>Asteraceae</taxon>
        <taxon>Asteroideae</taxon>
        <taxon>Heliantheae alliance</taxon>
        <taxon>Madieae</taxon>
        <taxon>Madiinae</taxon>
        <taxon>Deinandra</taxon>
    </lineage>
</organism>
<evidence type="ECO:0000256" key="5">
    <source>
        <dbReference type="ARBA" id="ARBA00022679"/>
    </source>
</evidence>
<name>A0AAP0D060_9ASTR</name>
<evidence type="ECO:0000256" key="4">
    <source>
        <dbReference type="ARBA" id="ARBA00013113"/>
    </source>
</evidence>
<comment type="subcellular location">
    <subcellularLocation>
        <location evidence="1">Membrane</location>
        <topology evidence="1">Multi-pass membrane protein</topology>
    </subcellularLocation>
</comment>
<keyword evidence="8 15" id="KW-0472">Membrane</keyword>
<dbReference type="EMBL" id="JBCNJP010000018">
    <property type="protein sequence ID" value="KAK9063422.1"/>
    <property type="molecule type" value="Genomic_DNA"/>
</dbReference>
<dbReference type="GO" id="GO:0010143">
    <property type="term" value="P:cutin biosynthetic process"/>
    <property type="evidence" value="ECO:0007669"/>
    <property type="project" value="TreeGrafter"/>
</dbReference>
<protein>
    <recommendedName>
        <fullName evidence="13">Glycerol-3-phosphate acyltransferase RAM2</fullName>
        <ecNumber evidence="4">2.3.1.15</ecNumber>
    </recommendedName>
    <alternativeName>
        <fullName evidence="14">Protein REQUIRED FOR ARBUSCULAR MYCORRHIZATION 2</fullName>
    </alternativeName>
</protein>
<reference evidence="17 18" key="1">
    <citation type="submission" date="2024-04" db="EMBL/GenBank/DDBJ databases">
        <title>The reference genome of an endangered Asteraceae, Deinandra increscens subsp. villosa, native to the Central Coast of California.</title>
        <authorList>
            <person name="Guilliams M."/>
            <person name="Hasenstab-Lehman K."/>
            <person name="Meyer R."/>
            <person name="Mcevoy S."/>
        </authorList>
    </citation>
    <scope>NUCLEOTIDE SEQUENCE [LARGE SCALE GENOMIC DNA]</scope>
    <source>
        <tissue evidence="17">Leaf</tissue>
    </source>
</reference>
<evidence type="ECO:0000256" key="15">
    <source>
        <dbReference type="SAM" id="Phobius"/>
    </source>
</evidence>
<keyword evidence="6 15" id="KW-0812">Transmembrane</keyword>
<dbReference type="InterPro" id="IPR056462">
    <property type="entry name" value="HAD_RAM2/GPAT1-8"/>
</dbReference>
<dbReference type="AlphaFoldDB" id="A0AAP0D060"/>
<dbReference type="EC" id="2.3.1.15" evidence="4"/>
<gene>
    <name evidence="17" type="ORF">SSX86_017292</name>
</gene>
<dbReference type="PANTHER" id="PTHR15486">
    <property type="entry name" value="ANCIENT UBIQUITOUS PROTEIN"/>
    <property type="match status" value="1"/>
</dbReference>
<evidence type="ECO:0000256" key="13">
    <source>
        <dbReference type="ARBA" id="ARBA00069630"/>
    </source>
</evidence>
<dbReference type="FunFam" id="1.20.1440.100:FF:000004">
    <property type="entry name" value="Glycerol-3-phosphate 2-O-acyltransferase 6-like"/>
    <property type="match status" value="1"/>
</dbReference>
<evidence type="ECO:0000256" key="14">
    <source>
        <dbReference type="ARBA" id="ARBA00077294"/>
    </source>
</evidence>
<evidence type="ECO:0000256" key="10">
    <source>
        <dbReference type="ARBA" id="ARBA00048427"/>
    </source>
</evidence>
<sequence>MKSDTIPFPAVESCSSIGRENHTVVADMDGTLLRGRSSFPYFSLVAFEAGGPLRLLMVLLSAPLAGLLYYFVSESAGIQVLMFATYVGMKVSDIESVGRAVLPKFYSSDLHPESWRVFSACGKRCVLTANPRIMVEGFLKEFLGADVVLGTEIGAYRGRATGFVVSPGVLVDEQKARALVEEFGDKQPEIGLGDRQTDFPFMKLCKEGYIVPYNPELKAVPMEKLPKPVVFHDGRLVLKPTPLMAILTVLWIPIGFLLACLRMAAGALLPMPLVYYAFWALGVRVIVKGNPPQAVKKASGQIGVLFICSHRTLLDPIFLSTALGRPIAAVTYSVSRLSEIISPIKTVRLTRDRANDASMIKKLLEEGDLAICPEGTTCREPFLLRFSAMFAELTDHLVPVAMVNKMSMFHGTTARGWKGMDPFYFFMNPSPVYEVTFLNKLPLELTCSSGKSSQEVANYIQRVIASTLSYECTSFTRKDKYRALVGNDGSVTEKPKLKANKIMGC</sequence>
<dbReference type="GO" id="GO:0016791">
    <property type="term" value="F:phosphatase activity"/>
    <property type="evidence" value="ECO:0007669"/>
    <property type="project" value="TreeGrafter"/>
</dbReference>
<dbReference type="Pfam" id="PF23270">
    <property type="entry name" value="HAD_RAM2_N"/>
    <property type="match status" value="1"/>
</dbReference>
<evidence type="ECO:0000256" key="7">
    <source>
        <dbReference type="ARBA" id="ARBA00022989"/>
    </source>
</evidence>
<dbReference type="Gene3D" id="1.20.1440.100">
    <property type="entry name" value="SG protein - dephosphorylation function"/>
    <property type="match status" value="1"/>
</dbReference>
<dbReference type="GO" id="GO:0016020">
    <property type="term" value="C:membrane"/>
    <property type="evidence" value="ECO:0007669"/>
    <property type="project" value="UniProtKB-SubCell"/>
</dbReference>
<dbReference type="InterPro" id="IPR036412">
    <property type="entry name" value="HAD-like_sf"/>
</dbReference>
<dbReference type="Gene3D" id="3.40.50.1000">
    <property type="entry name" value="HAD superfamily/HAD-like"/>
    <property type="match status" value="1"/>
</dbReference>
<comment type="similarity">
    <text evidence="3">Belongs to the GPAT/DAPAT family.</text>
</comment>
<evidence type="ECO:0000256" key="1">
    <source>
        <dbReference type="ARBA" id="ARBA00004141"/>
    </source>
</evidence>
<evidence type="ECO:0000256" key="6">
    <source>
        <dbReference type="ARBA" id="ARBA00022692"/>
    </source>
</evidence>
<dbReference type="SUPFAM" id="SSF69593">
    <property type="entry name" value="Glycerol-3-phosphate (1)-acyltransferase"/>
    <property type="match status" value="1"/>
</dbReference>
<dbReference type="GO" id="GO:0090447">
    <property type="term" value="F:glycerol-3-phosphate 2-O-acyltransferase activity"/>
    <property type="evidence" value="ECO:0007669"/>
    <property type="project" value="TreeGrafter"/>
</dbReference>
<evidence type="ECO:0000256" key="8">
    <source>
        <dbReference type="ARBA" id="ARBA00023136"/>
    </source>
</evidence>
<evidence type="ECO:0000256" key="12">
    <source>
        <dbReference type="ARBA" id="ARBA00060536"/>
    </source>
</evidence>
<evidence type="ECO:0000256" key="3">
    <source>
        <dbReference type="ARBA" id="ARBA00007937"/>
    </source>
</evidence>
<feature type="domain" description="Phospholipid/glycerol acyltransferase" evidence="16">
    <location>
        <begin position="304"/>
        <end position="405"/>
    </location>
</feature>
<dbReference type="InterPro" id="IPR023214">
    <property type="entry name" value="HAD_sf"/>
</dbReference>
<accession>A0AAP0D060</accession>
<dbReference type="GO" id="GO:0009610">
    <property type="term" value="P:response to symbiotic fungus"/>
    <property type="evidence" value="ECO:0007669"/>
    <property type="project" value="UniProtKB-ARBA"/>
</dbReference>
<keyword evidence="7 15" id="KW-1133">Transmembrane helix</keyword>
<dbReference type="PANTHER" id="PTHR15486:SF96">
    <property type="entry name" value="LIPID DROPLET-REGULATING VLDL ASSEMBLY FACTOR AUP1"/>
    <property type="match status" value="1"/>
</dbReference>
<proteinExistence type="inferred from homology"/>
<evidence type="ECO:0000313" key="18">
    <source>
        <dbReference type="Proteomes" id="UP001408789"/>
    </source>
</evidence>
<dbReference type="GO" id="GO:0004366">
    <property type="term" value="F:glycerol-3-phosphate O-acyltransferase activity"/>
    <property type="evidence" value="ECO:0007669"/>
    <property type="project" value="UniProtKB-EC"/>
</dbReference>
<comment type="function">
    <text evidence="11">Involved in the production of cutin monomers. Esterifies acyl-group from acyl-ACP to the sn-2 position of glycerol-3-phosphate, a step in cutin biosynthesis. Required for colonization of the root by mycorrhizal fungi, and appropriate hyphopodia and arbuscule formation. Cutin monomers act as plant signals that promote colonization by arbuscular mycorrhizal fungi. This signaling function has been recruited by pathogenic oomycetes to facilitate appressoria formation and their own invasion.</text>
</comment>
<comment type="pathway">
    <text evidence="12">Glycerolipid metabolism.</text>
</comment>
<evidence type="ECO:0000259" key="16">
    <source>
        <dbReference type="SMART" id="SM00563"/>
    </source>
</evidence>
<dbReference type="FunFam" id="3.40.50.1000:FF:000243">
    <property type="entry name" value="Glycerol-3-phosphate 2-O-acyltransferase 6"/>
    <property type="match status" value="1"/>
</dbReference>
<dbReference type="CDD" id="cd06551">
    <property type="entry name" value="LPLAT"/>
    <property type="match status" value="1"/>
</dbReference>
<feature type="transmembrane region" description="Helical" evidence="15">
    <location>
        <begin position="53"/>
        <end position="72"/>
    </location>
</feature>
<evidence type="ECO:0000256" key="9">
    <source>
        <dbReference type="ARBA" id="ARBA00023315"/>
    </source>
</evidence>
<evidence type="ECO:0000256" key="11">
    <source>
        <dbReference type="ARBA" id="ARBA00057026"/>
    </source>
</evidence>
<dbReference type="SUPFAM" id="SSF56784">
    <property type="entry name" value="HAD-like"/>
    <property type="match status" value="1"/>
</dbReference>
<keyword evidence="9" id="KW-0012">Acyltransferase</keyword>
<dbReference type="InterPro" id="IPR002123">
    <property type="entry name" value="Plipid/glycerol_acylTrfase"/>
</dbReference>
<comment type="caution">
    <text evidence="17">The sequence shown here is derived from an EMBL/GenBank/DDBJ whole genome shotgun (WGS) entry which is preliminary data.</text>
</comment>
<dbReference type="Pfam" id="PF01553">
    <property type="entry name" value="Acyltransferase"/>
    <property type="match status" value="1"/>
</dbReference>